<name>A0ACC0AK88_CATRO</name>
<keyword evidence="2" id="KW-1185">Reference proteome</keyword>
<gene>
    <name evidence="1" type="ORF">M9H77_20686</name>
</gene>
<protein>
    <submittedName>
        <fullName evidence="1">Uncharacterized protein</fullName>
    </submittedName>
</protein>
<organism evidence="1 2">
    <name type="scientific">Catharanthus roseus</name>
    <name type="common">Madagascar periwinkle</name>
    <name type="synonym">Vinca rosea</name>
    <dbReference type="NCBI Taxonomy" id="4058"/>
    <lineage>
        <taxon>Eukaryota</taxon>
        <taxon>Viridiplantae</taxon>
        <taxon>Streptophyta</taxon>
        <taxon>Embryophyta</taxon>
        <taxon>Tracheophyta</taxon>
        <taxon>Spermatophyta</taxon>
        <taxon>Magnoliopsida</taxon>
        <taxon>eudicotyledons</taxon>
        <taxon>Gunneridae</taxon>
        <taxon>Pentapetalae</taxon>
        <taxon>asterids</taxon>
        <taxon>lamiids</taxon>
        <taxon>Gentianales</taxon>
        <taxon>Apocynaceae</taxon>
        <taxon>Rauvolfioideae</taxon>
        <taxon>Vinceae</taxon>
        <taxon>Catharanthinae</taxon>
        <taxon>Catharanthus</taxon>
    </lineage>
</organism>
<evidence type="ECO:0000313" key="1">
    <source>
        <dbReference type="EMBL" id="KAI5661363.1"/>
    </source>
</evidence>
<reference evidence="2" key="1">
    <citation type="journal article" date="2023" name="Nat. Plants">
        <title>Single-cell RNA sequencing provides a high-resolution roadmap for understanding the multicellular compartmentation of specialized metabolism.</title>
        <authorList>
            <person name="Sun S."/>
            <person name="Shen X."/>
            <person name="Li Y."/>
            <person name="Li Y."/>
            <person name="Wang S."/>
            <person name="Li R."/>
            <person name="Zhang H."/>
            <person name="Shen G."/>
            <person name="Guo B."/>
            <person name="Wei J."/>
            <person name="Xu J."/>
            <person name="St-Pierre B."/>
            <person name="Chen S."/>
            <person name="Sun C."/>
        </authorList>
    </citation>
    <scope>NUCLEOTIDE SEQUENCE [LARGE SCALE GENOMIC DNA]</scope>
</reference>
<comment type="caution">
    <text evidence="1">The sequence shown here is derived from an EMBL/GenBank/DDBJ whole genome shotgun (WGS) entry which is preliminary data.</text>
</comment>
<dbReference type="Proteomes" id="UP001060085">
    <property type="component" value="Linkage Group LG05"/>
</dbReference>
<evidence type="ECO:0000313" key="2">
    <source>
        <dbReference type="Proteomes" id="UP001060085"/>
    </source>
</evidence>
<sequence length="97" mass="11303">MQIAFELLRVTQEIQGAQLAEIIESTRRYANELAYQRASIHHQEVMMAHLCCEFMPNQGKKNPKIFVSPFLLKYIAAKPLSVFRKGVLLNHFENHIY</sequence>
<proteinExistence type="predicted"/>
<dbReference type="EMBL" id="CM044705">
    <property type="protein sequence ID" value="KAI5661363.1"/>
    <property type="molecule type" value="Genomic_DNA"/>
</dbReference>
<accession>A0ACC0AK88</accession>